<evidence type="ECO:0000256" key="1">
    <source>
        <dbReference type="SAM" id="Phobius"/>
    </source>
</evidence>
<dbReference type="Proteomes" id="UP000678393">
    <property type="component" value="Unassembled WGS sequence"/>
</dbReference>
<dbReference type="PANTHER" id="PTHR46957">
    <property type="entry name" value="CYTOKINE RECEPTOR"/>
    <property type="match status" value="1"/>
</dbReference>
<feature type="non-terminal residue" evidence="3">
    <location>
        <position position="1"/>
    </location>
</feature>
<organism evidence="3 4">
    <name type="scientific">Candidula unifasciata</name>
    <dbReference type="NCBI Taxonomy" id="100452"/>
    <lineage>
        <taxon>Eukaryota</taxon>
        <taxon>Metazoa</taxon>
        <taxon>Spiralia</taxon>
        <taxon>Lophotrochozoa</taxon>
        <taxon>Mollusca</taxon>
        <taxon>Gastropoda</taxon>
        <taxon>Heterobranchia</taxon>
        <taxon>Euthyneura</taxon>
        <taxon>Panpulmonata</taxon>
        <taxon>Eupulmonata</taxon>
        <taxon>Stylommatophora</taxon>
        <taxon>Helicina</taxon>
        <taxon>Helicoidea</taxon>
        <taxon>Geomitridae</taxon>
        <taxon>Candidula</taxon>
    </lineage>
</organism>
<gene>
    <name evidence="3" type="ORF">CUNI_LOCUS6883</name>
</gene>
<feature type="non-terminal residue" evidence="3">
    <location>
        <position position="779"/>
    </location>
</feature>
<dbReference type="SUPFAM" id="SSF49265">
    <property type="entry name" value="Fibronectin type III"/>
    <property type="match status" value="4"/>
</dbReference>
<dbReference type="SMART" id="SM00060">
    <property type="entry name" value="FN3"/>
    <property type="match status" value="4"/>
</dbReference>
<accession>A0A8S3Z066</accession>
<dbReference type="InterPro" id="IPR013783">
    <property type="entry name" value="Ig-like_fold"/>
</dbReference>
<feature type="domain" description="Fibronectin type-III" evidence="2">
    <location>
        <begin position="264"/>
        <end position="378"/>
    </location>
</feature>
<evidence type="ECO:0000259" key="2">
    <source>
        <dbReference type="PROSITE" id="PS50853"/>
    </source>
</evidence>
<dbReference type="GO" id="GO:0016020">
    <property type="term" value="C:membrane"/>
    <property type="evidence" value="ECO:0007669"/>
    <property type="project" value="UniProtKB-SubCell"/>
</dbReference>
<dbReference type="EMBL" id="CAJHNH020001063">
    <property type="protein sequence ID" value="CAG5121325.1"/>
    <property type="molecule type" value="Genomic_DNA"/>
</dbReference>
<evidence type="ECO:0000313" key="3">
    <source>
        <dbReference type="EMBL" id="CAG5121325.1"/>
    </source>
</evidence>
<dbReference type="SUPFAM" id="SSF57184">
    <property type="entry name" value="Growth factor receptor domain"/>
    <property type="match status" value="1"/>
</dbReference>
<reference evidence="3" key="1">
    <citation type="submission" date="2021-04" db="EMBL/GenBank/DDBJ databases">
        <authorList>
            <consortium name="Molecular Ecology Group"/>
        </authorList>
    </citation>
    <scope>NUCLEOTIDE SEQUENCE</scope>
</reference>
<comment type="caution">
    <text evidence="3">The sequence shown here is derived from an EMBL/GenBank/DDBJ whole genome shotgun (WGS) entry which is preliminary data.</text>
</comment>
<dbReference type="Pfam" id="PF00041">
    <property type="entry name" value="fn3"/>
    <property type="match status" value="1"/>
</dbReference>
<dbReference type="InterPro" id="IPR036116">
    <property type="entry name" value="FN3_sf"/>
</dbReference>
<dbReference type="InterPro" id="IPR009030">
    <property type="entry name" value="Growth_fac_rcpt_cys_sf"/>
</dbReference>
<dbReference type="PANTHER" id="PTHR46957:SF3">
    <property type="entry name" value="CYTOKINE RECEPTOR"/>
    <property type="match status" value="1"/>
</dbReference>
<keyword evidence="1" id="KW-0472">Membrane</keyword>
<proteinExistence type="predicted"/>
<dbReference type="PROSITE" id="PS50853">
    <property type="entry name" value="FN3"/>
    <property type="match status" value="2"/>
</dbReference>
<dbReference type="CDD" id="cd00063">
    <property type="entry name" value="FN3"/>
    <property type="match status" value="2"/>
</dbReference>
<feature type="domain" description="Fibronectin type-III" evidence="2">
    <location>
        <begin position="174"/>
        <end position="261"/>
    </location>
</feature>
<evidence type="ECO:0000313" key="4">
    <source>
        <dbReference type="Proteomes" id="UP000678393"/>
    </source>
</evidence>
<protein>
    <recommendedName>
        <fullName evidence="2">Fibronectin type-III domain-containing protein</fullName>
    </recommendedName>
</protein>
<keyword evidence="4" id="KW-1185">Reference proteome</keyword>
<dbReference type="AlphaFoldDB" id="A0A8S3Z066"/>
<keyword evidence="1" id="KW-1133">Transmembrane helix</keyword>
<dbReference type="InterPro" id="IPR050713">
    <property type="entry name" value="RTP_Phos/Ushers"/>
</dbReference>
<name>A0A8S3Z066_9EUPU</name>
<dbReference type="OrthoDB" id="6129861at2759"/>
<dbReference type="InterPro" id="IPR003961">
    <property type="entry name" value="FN3_dom"/>
</dbReference>
<feature type="transmembrane region" description="Helical" evidence="1">
    <location>
        <begin position="760"/>
        <end position="778"/>
    </location>
</feature>
<sequence length="779" mass="85316">FQGQPCSADLECAVSLNCTNNNTCDCLGDFYYDSTNYSCVQKKNKGDNCGADIECTPNLTCLSHICDCSEGFYYNSSFCVSKSNLNIVVRTTARETRSIVFSWTDVSQRSDVNYTISWDVSNTMVATRSGVTVVGLVPGTSYSFTVVTSLPADGNYPLIQVHQTPVTAWTRPDTPGPVNGPRRIDNSTYEVTFGRSTGSVSQYTMTVRSGSVEETQSSTSISMRFTKLRPATTYSYSLWSFNGNSDTSVPVNGSFTTDPEASGPVDGLSPAGVQSHTANVTWQTPQDPRGNITGYLVQVALQDSTECFFFQIPCHGCPTNVSAPSCTLRSANISGSGNVYNLELLNLKPYRNYTVKVQAVNERGLGESTSLTFQTQISAANDIIDLTVYSVRNVTTPTVDLYVSWTPGEKTGPTVYYILVQEALGLDTGDYNQSVSPLTVSGYNNNNYMQVDALAYWNYNVSVWAHTDEGNSSLKSALNKTVENDPGPVENLNVTQDPTIANIVTLTFECPEIRSRNGRIDKFVINQTLLNSQAQEVNTGCQVYQYRTATGCQVYQYRTYWLPSLSVQDRYWLPNYITSRIMLSFFSLFPRPEKLKELLRVDALVKQPDTSTEQTKITTVVCSSCLTDARWGIVRNVGLLVCVKSHPNCTQPGRKKRSTALQFGQFPSWATAKQQGFTTGYRTTPDKWIPPISGNEQFNKFVVGENTSCNAADLTDYCNGPLPAGTEFYISVIMCTTAGCTVYPETSIFKTSPPDDESSYIGAIVGGVLGGLALVAVIG</sequence>
<keyword evidence="1" id="KW-0812">Transmembrane</keyword>
<dbReference type="Gene3D" id="2.60.40.10">
    <property type="entry name" value="Immunoglobulins"/>
    <property type="match status" value="2"/>
</dbReference>